<name>A0A5B7DYZ0_PORTR</name>
<protein>
    <submittedName>
        <fullName evidence="1">Uncharacterized protein</fullName>
    </submittedName>
</protein>
<keyword evidence="2" id="KW-1185">Reference proteome</keyword>
<accession>A0A5B7DYZ0</accession>
<proteinExistence type="predicted"/>
<dbReference type="EMBL" id="VSRR010001633">
    <property type="protein sequence ID" value="MPC26678.1"/>
    <property type="molecule type" value="Genomic_DNA"/>
</dbReference>
<reference evidence="1 2" key="1">
    <citation type="submission" date="2019-05" db="EMBL/GenBank/DDBJ databases">
        <title>Another draft genome of Portunus trituberculatus and its Hox gene families provides insights of decapod evolution.</title>
        <authorList>
            <person name="Jeong J.-H."/>
            <person name="Song I."/>
            <person name="Kim S."/>
            <person name="Choi T."/>
            <person name="Kim D."/>
            <person name="Ryu S."/>
            <person name="Kim W."/>
        </authorList>
    </citation>
    <scope>NUCLEOTIDE SEQUENCE [LARGE SCALE GENOMIC DNA]</scope>
    <source>
        <tissue evidence="1">Muscle</tissue>
    </source>
</reference>
<comment type="caution">
    <text evidence="1">The sequence shown here is derived from an EMBL/GenBank/DDBJ whole genome shotgun (WGS) entry which is preliminary data.</text>
</comment>
<dbReference type="Proteomes" id="UP000324222">
    <property type="component" value="Unassembled WGS sequence"/>
</dbReference>
<evidence type="ECO:0000313" key="1">
    <source>
        <dbReference type="EMBL" id="MPC26678.1"/>
    </source>
</evidence>
<dbReference type="AlphaFoldDB" id="A0A5B7DYZ0"/>
<sequence length="126" mass="14381">METGGGWMRVEGAPTWLAAWLATSYRRMRGHTPPPTLKPREEIVIFSKYPNLLRHCHHPASRLPPAASPSPSPYSWRAHTSCLPLLAAPSLVFLSPPNQQKRKFTRNQESEILFLFLQFLLIFFQG</sequence>
<evidence type="ECO:0000313" key="2">
    <source>
        <dbReference type="Proteomes" id="UP000324222"/>
    </source>
</evidence>
<organism evidence="1 2">
    <name type="scientific">Portunus trituberculatus</name>
    <name type="common">Swimming crab</name>
    <name type="synonym">Neptunus trituberculatus</name>
    <dbReference type="NCBI Taxonomy" id="210409"/>
    <lineage>
        <taxon>Eukaryota</taxon>
        <taxon>Metazoa</taxon>
        <taxon>Ecdysozoa</taxon>
        <taxon>Arthropoda</taxon>
        <taxon>Crustacea</taxon>
        <taxon>Multicrustacea</taxon>
        <taxon>Malacostraca</taxon>
        <taxon>Eumalacostraca</taxon>
        <taxon>Eucarida</taxon>
        <taxon>Decapoda</taxon>
        <taxon>Pleocyemata</taxon>
        <taxon>Brachyura</taxon>
        <taxon>Eubrachyura</taxon>
        <taxon>Portunoidea</taxon>
        <taxon>Portunidae</taxon>
        <taxon>Portuninae</taxon>
        <taxon>Portunus</taxon>
    </lineage>
</organism>
<gene>
    <name evidence="1" type="ORF">E2C01_019826</name>
</gene>